<sequence>MENLKFNDSQMKKIESYLKSQERSVCCSNPQIVFSNEIHSLPLISQPASLVGMEVFVTVCKTCAKTEMFNLKVSNILS</sequence>
<dbReference type="Proteomes" id="UP000233606">
    <property type="component" value="Unassembled WGS sequence"/>
</dbReference>
<comment type="caution">
    <text evidence="1">The sequence shown here is derived from an EMBL/GenBank/DDBJ whole genome shotgun (WGS) entry which is preliminary data.</text>
</comment>
<evidence type="ECO:0000313" key="2">
    <source>
        <dbReference type="Proteomes" id="UP000233606"/>
    </source>
</evidence>
<proteinExistence type="predicted"/>
<keyword evidence="2" id="KW-1185">Reference proteome</keyword>
<dbReference type="EMBL" id="PIWU01000005">
    <property type="protein sequence ID" value="PKE56774.1"/>
    <property type="molecule type" value="Genomic_DNA"/>
</dbReference>
<reference evidence="1" key="1">
    <citation type="submission" date="2017-12" db="EMBL/GenBank/DDBJ databases">
        <title>Genomics of Macrococcus caseolyticus.</title>
        <authorList>
            <person name="MacFadyen A.C."/>
            <person name="Paterson G.K."/>
        </authorList>
    </citation>
    <scope>NUCLEOTIDE SEQUENCE</scope>
    <source>
        <strain evidence="1">5459_5_49</strain>
    </source>
</reference>
<evidence type="ECO:0000313" key="1">
    <source>
        <dbReference type="EMBL" id="PKE56774.1"/>
    </source>
</evidence>
<name>A0ACC9MT76_9STAP</name>
<accession>A0ACC9MT76</accession>
<organism evidence="1 2">
    <name type="scientific">Macrococcoides caseolyticum</name>
    <dbReference type="NCBI Taxonomy" id="69966"/>
    <lineage>
        <taxon>Bacteria</taxon>
        <taxon>Bacillati</taxon>
        <taxon>Bacillota</taxon>
        <taxon>Bacilli</taxon>
        <taxon>Bacillales</taxon>
        <taxon>Staphylococcaceae</taxon>
        <taxon>Macrococcoides</taxon>
    </lineage>
</organism>
<protein>
    <submittedName>
        <fullName evidence="1">Uncharacterized protein</fullName>
    </submittedName>
</protein>
<gene>
    <name evidence="1" type="ORF">CW682_04475</name>
</gene>